<protein>
    <submittedName>
        <fullName evidence="3">Uncharacterized protein</fullName>
    </submittedName>
</protein>
<evidence type="ECO:0000256" key="1">
    <source>
        <dbReference type="SAM" id="MobiDB-lite"/>
    </source>
</evidence>
<evidence type="ECO:0000313" key="3">
    <source>
        <dbReference type="EMBL" id="KAK4007390.1"/>
    </source>
</evidence>
<comment type="caution">
    <text evidence="3">The sequence shown here is derived from an EMBL/GenBank/DDBJ whole genome shotgun (WGS) entry which is preliminary data.</text>
</comment>
<keyword evidence="2" id="KW-0732">Signal</keyword>
<organism evidence="3 4">
    <name type="scientific">Daphnia magna</name>
    <dbReference type="NCBI Taxonomy" id="35525"/>
    <lineage>
        <taxon>Eukaryota</taxon>
        <taxon>Metazoa</taxon>
        <taxon>Ecdysozoa</taxon>
        <taxon>Arthropoda</taxon>
        <taxon>Crustacea</taxon>
        <taxon>Branchiopoda</taxon>
        <taxon>Diplostraca</taxon>
        <taxon>Cladocera</taxon>
        <taxon>Anomopoda</taxon>
        <taxon>Daphniidae</taxon>
        <taxon>Daphnia</taxon>
    </lineage>
</organism>
<dbReference type="InterPro" id="IPR040521">
    <property type="entry name" value="KDZ"/>
</dbReference>
<dbReference type="Proteomes" id="UP001234178">
    <property type="component" value="Unassembled WGS sequence"/>
</dbReference>
<reference evidence="3 4" key="1">
    <citation type="journal article" date="2023" name="Nucleic Acids Res.">
        <title>The hologenome of Daphnia magna reveals possible DNA methylation and microbiome-mediated evolution of the host genome.</title>
        <authorList>
            <person name="Chaturvedi A."/>
            <person name="Li X."/>
            <person name="Dhandapani V."/>
            <person name="Marshall H."/>
            <person name="Kissane S."/>
            <person name="Cuenca-Cambronero M."/>
            <person name="Asole G."/>
            <person name="Calvet F."/>
            <person name="Ruiz-Romero M."/>
            <person name="Marangio P."/>
            <person name="Guigo R."/>
            <person name="Rago D."/>
            <person name="Mirbahai L."/>
            <person name="Eastwood N."/>
            <person name="Colbourne J.K."/>
            <person name="Zhou J."/>
            <person name="Mallon E."/>
            <person name="Orsini L."/>
        </authorList>
    </citation>
    <scope>NUCLEOTIDE SEQUENCE [LARGE SCALE GENOMIC DNA]</scope>
    <source>
        <strain evidence="3">LRV0_1</strain>
    </source>
</reference>
<feature type="signal peptide" evidence="2">
    <location>
        <begin position="1"/>
        <end position="16"/>
    </location>
</feature>
<feature type="chain" id="PRO_5047402788" evidence="2">
    <location>
        <begin position="17"/>
        <end position="461"/>
    </location>
</feature>
<proteinExistence type="predicted"/>
<accession>A0ABQ9Z4I6</accession>
<evidence type="ECO:0000313" key="4">
    <source>
        <dbReference type="Proteomes" id="UP001234178"/>
    </source>
</evidence>
<dbReference type="Pfam" id="PF18758">
    <property type="entry name" value="KDZ"/>
    <property type="match status" value="1"/>
</dbReference>
<feature type="region of interest" description="Disordered" evidence="1">
    <location>
        <begin position="428"/>
        <end position="461"/>
    </location>
</feature>
<dbReference type="PANTHER" id="PTHR33104">
    <property type="entry name" value="SI:DKEY-29D5.2"/>
    <property type="match status" value="1"/>
</dbReference>
<name>A0ABQ9Z4I6_9CRUS</name>
<keyword evidence="4" id="KW-1185">Reference proteome</keyword>
<gene>
    <name evidence="3" type="ORF">OUZ56_012547</name>
</gene>
<dbReference type="PANTHER" id="PTHR33104:SF2">
    <property type="entry name" value="CXC3 LIKE CYSTEINE CLUSTER DOMAIN-CONTAINING PROTEIN"/>
    <property type="match status" value="1"/>
</dbReference>
<evidence type="ECO:0000256" key="2">
    <source>
        <dbReference type="SAM" id="SignalP"/>
    </source>
</evidence>
<sequence>MFSLLSLLMLQSAGNATCGRSKFKAGRSNARRKDTKNAKGIEMMTCTHGVIKGMASLAHAETYKHTHLQQLKSVESGATFFCNDVVCKFKPFCEKIALMFPERKDFQRAAIAQKWFLSRFHGRAHSWDCRVLHFGHWLNGAADFLGEEQEQLFAIQGRRAATSKHMSLSARRDDVSQAAFYSNESKDMAHPQYLVKCYLTRQLTRADLPCILESLKFRARSVRDKIFASSWELQQLQTEIEGEAHMMQILKAKNDKCLDSNKARTRNRKEMRKSRKTIDKCVALLFSKFKVVVTEKEIESGMFSWNLNGSNTVAEDYDLIDDWMLSLRYAEAIELNKNEMAMFIRSCDRLVDGLDGQIQQRKIDREKMYAPESLLSVSLDLLQRLEISRLLKTINDATDLFEKVVDGFTYEDEGFLDRVEEGEAEELLFDAGDDDDSNSTSDIDDSDLSSEEEQDSEDADC</sequence>
<dbReference type="EMBL" id="JAOYFB010000002">
    <property type="protein sequence ID" value="KAK4007390.1"/>
    <property type="molecule type" value="Genomic_DNA"/>
</dbReference>